<comment type="caution">
    <text evidence="2">The sequence shown here is derived from an EMBL/GenBank/DDBJ whole genome shotgun (WGS) entry which is preliminary data.</text>
</comment>
<gene>
    <name evidence="2" type="ORF">EV421DRAFT_1914031</name>
</gene>
<organism evidence="2 3">
    <name type="scientific">Armillaria borealis</name>
    <dbReference type="NCBI Taxonomy" id="47425"/>
    <lineage>
        <taxon>Eukaryota</taxon>
        <taxon>Fungi</taxon>
        <taxon>Dikarya</taxon>
        <taxon>Basidiomycota</taxon>
        <taxon>Agaricomycotina</taxon>
        <taxon>Agaricomycetes</taxon>
        <taxon>Agaricomycetidae</taxon>
        <taxon>Agaricales</taxon>
        <taxon>Marasmiineae</taxon>
        <taxon>Physalacriaceae</taxon>
        <taxon>Armillaria</taxon>
    </lineage>
</organism>
<sequence>MDGRTSSEAVPTSSSNLLPEPPSKSLVTDSQSSSEDSDDTSGDSDMAAVHQVNLITCFQDITFRRVTISAFTETGQAESSIEVPLQWSYMGRCPVIPSSLADTPCATLGVQGVLDRLNETLRMSYTLNTPSLLSILEDCIKKNYDFGTAYGHLRRIWYTAGCSDI</sequence>
<evidence type="ECO:0000313" key="2">
    <source>
        <dbReference type="EMBL" id="KAK0429829.1"/>
    </source>
</evidence>
<dbReference type="EMBL" id="JAUEPT010000207">
    <property type="protein sequence ID" value="KAK0429829.1"/>
    <property type="molecule type" value="Genomic_DNA"/>
</dbReference>
<protein>
    <submittedName>
        <fullName evidence="2">Uncharacterized protein</fullName>
    </submittedName>
</protein>
<feature type="region of interest" description="Disordered" evidence="1">
    <location>
        <begin position="1"/>
        <end position="44"/>
    </location>
</feature>
<proteinExistence type="predicted"/>
<accession>A0AA39MDL1</accession>
<reference evidence="2" key="1">
    <citation type="submission" date="2023-06" db="EMBL/GenBank/DDBJ databases">
        <authorList>
            <consortium name="Lawrence Berkeley National Laboratory"/>
            <person name="Ahrendt S."/>
            <person name="Sahu N."/>
            <person name="Indic B."/>
            <person name="Wong-Bajracharya J."/>
            <person name="Merenyi Z."/>
            <person name="Ke H.-M."/>
            <person name="Monk M."/>
            <person name="Kocsube S."/>
            <person name="Drula E."/>
            <person name="Lipzen A."/>
            <person name="Balint B."/>
            <person name="Henrissat B."/>
            <person name="Andreopoulos B."/>
            <person name="Martin F.M."/>
            <person name="Harder C.B."/>
            <person name="Rigling D."/>
            <person name="Ford K.L."/>
            <person name="Foster G.D."/>
            <person name="Pangilinan J."/>
            <person name="Papanicolaou A."/>
            <person name="Barry K."/>
            <person name="LaButti K."/>
            <person name="Viragh M."/>
            <person name="Koriabine M."/>
            <person name="Yan M."/>
            <person name="Riley R."/>
            <person name="Champramary S."/>
            <person name="Plett K.L."/>
            <person name="Tsai I.J."/>
            <person name="Slot J."/>
            <person name="Sipos G."/>
            <person name="Plett J."/>
            <person name="Nagy L.G."/>
            <person name="Grigoriev I.V."/>
        </authorList>
    </citation>
    <scope>NUCLEOTIDE SEQUENCE</scope>
    <source>
        <strain evidence="2">FPL87.14</strain>
    </source>
</reference>
<dbReference type="Proteomes" id="UP001175226">
    <property type="component" value="Unassembled WGS sequence"/>
</dbReference>
<keyword evidence="3" id="KW-1185">Reference proteome</keyword>
<feature type="compositionally biased region" description="Polar residues" evidence="1">
    <location>
        <begin position="1"/>
        <end position="17"/>
    </location>
</feature>
<evidence type="ECO:0000256" key="1">
    <source>
        <dbReference type="SAM" id="MobiDB-lite"/>
    </source>
</evidence>
<evidence type="ECO:0000313" key="3">
    <source>
        <dbReference type="Proteomes" id="UP001175226"/>
    </source>
</evidence>
<dbReference type="AlphaFoldDB" id="A0AA39MDL1"/>
<name>A0AA39MDL1_9AGAR</name>